<gene>
    <name evidence="3" type="primary">LOC103609882</name>
</gene>
<dbReference type="SUPFAM" id="SSF82895">
    <property type="entry name" value="TSP-1 type 1 repeat"/>
    <property type="match status" value="1"/>
</dbReference>
<sequence>MRTQQHHTACQHHNSSDSDCDDRTRPTFKRNCMSGACDVCWRPGPWRPCTAACGRGFQSRKVDCVHARSCKPVAERYCAQKKKPTSWRHCLGPSCDSTYPVQMEKLRPKQVCPPLLGLLYRAEASIILATIRLSRLISTTPSMQWISVVFHGMSPVVQVSSEYPKWWPLATWSYWALETWLVQIERYCKCKRHTGHPTLKVNKM</sequence>
<organism evidence="2 3">
    <name type="scientific">Galeopterus variegatus</name>
    <name type="common">Malayan flying lemur</name>
    <name type="synonym">Cynocephalus variegatus</name>
    <dbReference type="NCBI Taxonomy" id="482537"/>
    <lineage>
        <taxon>Eukaryota</taxon>
        <taxon>Metazoa</taxon>
        <taxon>Chordata</taxon>
        <taxon>Craniata</taxon>
        <taxon>Vertebrata</taxon>
        <taxon>Euteleostomi</taxon>
        <taxon>Mammalia</taxon>
        <taxon>Eutheria</taxon>
        <taxon>Euarchontoglires</taxon>
        <taxon>Dermoptera</taxon>
        <taxon>Cynocephalidae</taxon>
        <taxon>Galeopterus</taxon>
    </lineage>
</organism>
<evidence type="ECO:0000313" key="2">
    <source>
        <dbReference type="Proteomes" id="UP000694923"/>
    </source>
</evidence>
<evidence type="ECO:0000256" key="1">
    <source>
        <dbReference type="SAM" id="MobiDB-lite"/>
    </source>
</evidence>
<dbReference type="PROSITE" id="PS50092">
    <property type="entry name" value="TSP1"/>
    <property type="match status" value="1"/>
</dbReference>
<feature type="compositionally biased region" description="Polar residues" evidence="1">
    <location>
        <begin position="1"/>
        <end position="13"/>
    </location>
</feature>
<protein>
    <submittedName>
        <fullName evidence="3">ADAMTS-like protein 1</fullName>
    </submittedName>
</protein>
<dbReference type="Pfam" id="PF19030">
    <property type="entry name" value="TSP1_ADAMTS"/>
    <property type="match status" value="1"/>
</dbReference>
<accession>A0ABM0SHM9</accession>
<dbReference type="Gene3D" id="2.20.100.10">
    <property type="entry name" value="Thrombospondin type-1 (TSP1) repeat"/>
    <property type="match status" value="1"/>
</dbReference>
<reference evidence="3" key="1">
    <citation type="submission" date="2025-08" db="UniProtKB">
        <authorList>
            <consortium name="RefSeq"/>
        </authorList>
    </citation>
    <scope>IDENTIFICATION</scope>
</reference>
<name>A0ABM0SHM9_GALVR</name>
<dbReference type="GeneID" id="103609882"/>
<dbReference type="RefSeq" id="XP_008592370.1">
    <property type="nucleotide sequence ID" value="XM_008594148.1"/>
</dbReference>
<proteinExistence type="predicted"/>
<evidence type="ECO:0000313" key="3">
    <source>
        <dbReference type="RefSeq" id="XP_008592370.1"/>
    </source>
</evidence>
<dbReference type="InterPro" id="IPR036383">
    <property type="entry name" value="TSP1_rpt_sf"/>
</dbReference>
<feature type="region of interest" description="Disordered" evidence="1">
    <location>
        <begin position="1"/>
        <end position="23"/>
    </location>
</feature>
<dbReference type="InterPro" id="IPR000884">
    <property type="entry name" value="TSP1_rpt"/>
</dbReference>
<dbReference type="Proteomes" id="UP000694923">
    <property type="component" value="Unplaced"/>
</dbReference>
<keyword evidence="2" id="KW-1185">Reference proteome</keyword>